<dbReference type="KEGG" id="ntr:B0W44_08815"/>
<feature type="transmembrane region" description="Helical" evidence="5">
    <location>
        <begin position="79"/>
        <end position="100"/>
    </location>
</feature>
<feature type="transmembrane region" description="Helical" evidence="5">
    <location>
        <begin position="120"/>
        <end position="139"/>
    </location>
</feature>
<evidence type="ECO:0000256" key="5">
    <source>
        <dbReference type="SAM" id="Phobius"/>
    </source>
</evidence>
<protein>
    <recommendedName>
        <fullName evidence="6">TMEM205-like domain-containing protein</fullName>
    </recommendedName>
</protein>
<evidence type="ECO:0000256" key="4">
    <source>
        <dbReference type="ARBA" id="ARBA00023136"/>
    </source>
</evidence>
<evidence type="ECO:0000313" key="8">
    <source>
        <dbReference type="Proteomes" id="UP000188603"/>
    </source>
</evidence>
<keyword evidence="8" id="KW-1185">Reference proteome</keyword>
<evidence type="ECO:0000256" key="1">
    <source>
        <dbReference type="ARBA" id="ARBA00004370"/>
    </source>
</evidence>
<accession>A0A1U9K741</accession>
<dbReference type="STRING" id="1471761.B0W44_08815"/>
<evidence type="ECO:0000256" key="3">
    <source>
        <dbReference type="ARBA" id="ARBA00022989"/>
    </source>
</evidence>
<dbReference type="OrthoDB" id="10002295at2"/>
<dbReference type="GO" id="GO:0016020">
    <property type="term" value="C:membrane"/>
    <property type="evidence" value="ECO:0007669"/>
    <property type="project" value="UniProtKB-SubCell"/>
</dbReference>
<organism evidence="7 8">
    <name type="scientific">Novibacillus thermophilus</name>
    <dbReference type="NCBI Taxonomy" id="1471761"/>
    <lineage>
        <taxon>Bacteria</taxon>
        <taxon>Bacillati</taxon>
        <taxon>Bacillota</taxon>
        <taxon>Bacilli</taxon>
        <taxon>Bacillales</taxon>
        <taxon>Thermoactinomycetaceae</taxon>
        <taxon>Novibacillus</taxon>
    </lineage>
</organism>
<feature type="transmembrane region" description="Helical" evidence="5">
    <location>
        <begin position="46"/>
        <end position="67"/>
    </location>
</feature>
<dbReference type="EMBL" id="CP019699">
    <property type="protein sequence ID" value="AQS55877.1"/>
    <property type="molecule type" value="Genomic_DNA"/>
</dbReference>
<keyword evidence="2 5" id="KW-0812">Transmembrane</keyword>
<dbReference type="RefSeq" id="WP_077719740.1">
    <property type="nucleotide sequence ID" value="NZ_CP019699.1"/>
</dbReference>
<dbReference type="Pfam" id="PF13664">
    <property type="entry name" value="DUF4149"/>
    <property type="match status" value="1"/>
</dbReference>
<evidence type="ECO:0000313" key="7">
    <source>
        <dbReference type="EMBL" id="AQS55877.1"/>
    </source>
</evidence>
<evidence type="ECO:0000259" key="6">
    <source>
        <dbReference type="Pfam" id="PF13664"/>
    </source>
</evidence>
<gene>
    <name evidence="7" type="ORF">B0W44_08815</name>
</gene>
<dbReference type="AlphaFoldDB" id="A0A1U9K741"/>
<reference evidence="7 8" key="1">
    <citation type="journal article" date="2015" name="Int. J. Syst. Evol. Microbiol.">
        <title>Novibacillus thermophilus gen. nov., sp. nov., a Gram-staining-negative and moderately thermophilic member of the family Thermoactinomycetaceae.</title>
        <authorList>
            <person name="Yang G."/>
            <person name="Chen J."/>
            <person name="Zhou S."/>
        </authorList>
    </citation>
    <scope>NUCLEOTIDE SEQUENCE [LARGE SCALE GENOMIC DNA]</scope>
    <source>
        <strain evidence="7 8">SG-1</strain>
    </source>
</reference>
<dbReference type="InterPro" id="IPR025423">
    <property type="entry name" value="TMEM205-like"/>
</dbReference>
<sequence length="160" mass="18105">MRAVINWLFLTALSLWIGSIGFITLVLAPALRAHFSEEQFYQTANVLLPISFQLGLILGFVTLLISLVRTFRAERPKRLLKWVSALLFIMLSLTIFGSYGLLPQMQALESGAEQVRLYNYTQGISLLNLFFGLLSLLFISMDVRLLPGSPTRTRGYSLRF</sequence>
<name>A0A1U9K741_9BACL</name>
<dbReference type="Proteomes" id="UP000188603">
    <property type="component" value="Chromosome"/>
</dbReference>
<keyword evidence="4 5" id="KW-0472">Membrane</keyword>
<evidence type="ECO:0000256" key="2">
    <source>
        <dbReference type="ARBA" id="ARBA00022692"/>
    </source>
</evidence>
<keyword evidence="3 5" id="KW-1133">Transmembrane helix</keyword>
<comment type="subcellular location">
    <subcellularLocation>
        <location evidence="1">Membrane</location>
    </subcellularLocation>
</comment>
<proteinExistence type="predicted"/>
<feature type="transmembrane region" description="Helical" evidence="5">
    <location>
        <begin position="7"/>
        <end position="31"/>
    </location>
</feature>
<feature type="domain" description="TMEM205-like" evidence="6">
    <location>
        <begin position="12"/>
        <end position="110"/>
    </location>
</feature>